<name>A0A9P4QSS8_9PLEO</name>
<protein>
    <submittedName>
        <fullName evidence="2">HET-domain-containing protein</fullName>
    </submittedName>
</protein>
<dbReference type="AlphaFoldDB" id="A0A9P4QSS8"/>
<feature type="non-terminal residue" evidence="2">
    <location>
        <position position="1"/>
    </location>
</feature>
<feature type="domain" description="Heterokaryon incompatibility" evidence="1">
    <location>
        <begin position="29"/>
        <end position="112"/>
    </location>
</feature>
<dbReference type="EMBL" id="ML996165">
    <property type="protein sequence ID" value="KAF2733188.1"/>
    <property type="molecule type" value="Genomic_DNA"/>
</dbReference>
<dbReference type="OrthoDB" id="3553147at2759"/>
<dbReference type="PANTHER" id="PTHR24148:SF82">
    <property type="entry name" value="HETEROKARYON INCOMPATIBILITY DOMAIN-CONTAINING PROTEIN"/>
    <property type="match status" value="1"/>
</dbReference>
<gene>
    <name evidence="2" type="ORF">EJ04DRAFT_393353</name>
</gene>
<evidence type="ECO:0000313" key="2">
    <source>
        <dbReference type="EMBL" id="KAF2733188.1"/>
    </source>
</evidence>
<keyword evidence="3" id="KW-1185">Reference proteome</keyword>
<comment type="caution">
    <text evidence="2">The sequence shown here is derived from an EMBL/GenBank/DDBJ whole genome shotgun (WGS) entry which is preliminary data.</text>
</comment>
<dbReference type="Proteomes" id="UP000799444">
    <property type="component" value="Unassembled WGS sequence"/>
</dbReference>
<dbReference type="Pfam" id="PF06985">
    <property type="entry name" value="HET"/>
    <property type="match status" value="1"/>
</dbReference>
<organism evidence="2 3">
    <name type="scientific">Polyplosphaeria fusca</name>
    <dbReference type="NCBI Taxonomy" id="682080"/>
    <lineage>
        <taxon>Eukaryota</taxon>
        <taxon>Fungi</taxon>
        <taxon>Dikarya</taxon>
        <taxon>Ascomycota</taxon>
        <taxon>Pezizomycotina</taxon>
        <taxon>Dothideomycetes</taxon>
        <taxon>Pleosporomycetidae</taxon>
        <taxon>Pleosporales</taxon>
        <taxon>Tetraplosphaeriaceae</taxon>
        <taxon>Polyplosphaeria</taxon>
    </lineage>
</organism>
<dbReference type="PANTHER" id="PTHR24148">
    <property type="entry name" value="ANKYRIN REPEAT DOMAIN-CONTAINING PROTEIN 39 HOMOLOG-RELATED"/>
    <property type="match status" value="1"/>
</dbReference>
<evidence type="ECO:0000259" key="1">
    <source>
        <dbReference type="Pfam" id="PF06985"/>
    </source>
</evidence>
<feature type="non-terminal residue" evidence="2">
    <location>
        <position position="113"/>
    </location>
</feature>
<dbReference type="InterPro" id="IPR052895">
    <property type="entry name" value="HetReg/Transcr_Mod"/>
</dbReference>
<accession>A0A9P4QSS8</accession>
<sequence>RLLQLLPGEYDEPITCNLFPIDSVELYEYEALSYVWGQVNNSSIIHVNDWEMLITENLEVALRSLRLEHEPRLLWIDAICINQSSVTEKTSQVAKMGDIYKAAKRVLVFLGPE</sequence>
<reference evidence="2" key="1">
    <citation type="journal article" date="2020" name="Stud. Mycol.">
        <title>101 Dothideomycetes genomes: a test case for predicting lifestyles and emergence of pathogens.</title>
        <authorList>
            <person name="Haridas S."/>
            <person name="Albert R."/>
            <person name="Binder M."/>
            <person name="Bloem J."/>
            <person name="Labutti K."/>
            <person name="Salamov A."/>
            <person name="Andreopoulos B."/>
            <person name="Baker S."/>
            <person name="Barry K."/>
            <person name="Bills G."/>
            <person name="Bluhm B."/>
            <person name="Cannon C."/>
            <person name="Castanera R."/>
            <person name="Culley D."/>
            <person name="Daum C."/>
            <person name="Ezra D."/>
            <person name="Gonzalez J."/>
            <person name="Henrissat B."/>
            <person name="Kuo A."/>
            <person name="Liang C."/>
            <person name="Lipzen A."/>
            <person name="Lutzoni F."/>
            <person name="Magnuson J."/>
            <person name="Mondo S."/>
            <person name="Nolan M."/>
            <person name="Ohm R."/>
            <person name="Pangilinan J."/>
            <person name="Park H.-J."/>
            <person name="Ramirez L."/>
            <person name="Alfaro M."/>
            <person name="Sun H."/>
            <person name="Tritt A."/>
            <person name="Yoshinaga Y."/>
            <person name="Zwiers L.-H."/>
            <person name="Turgeon B."/>
            <person name="Goodwin S."/>
            <person name="Spatafora J."/>
            <person name="Crous P."/>
            <person name="Grigoriev I."/>
        </authorList>
    </citation>
    <scope>NUCLEOTIDE SEQUENCE</scope>
    <source>
        <strain evidence="2">CBS 125425</strain>
    </source>
</reference>
<evidence type="ECO:0000313" key="3">
    <source>
        <dbReference type="Proteomes" id="UP000799444"/>
    </source>
</evidence>
<dbReference type="InterPro" id="IPR010730">
    <property type="entry name" value="HET"/>
</dbReference>
<proteinExistence type="predicted"/>